<feature type="compositionally biased region" description="Low complexity" evidence="1">
    <location>
        <begin position="243"/>
        <end position="264"/>
    </location>
</feature>
<dbReference type="HOGENOM" id="CLU_914288_0_0_11"/>
<dbReference type="AlphaFoldDB" id="C7Q994"/>
<sequence length="304" mass="30741" precursor="true">MTASRIGRGALVTLAGAAASLAGAAGAANACEQKPPPPKPCTLDTHDVTWAQVGKDGKDIAKPAPAAHFTQVKTEPQYGFRVELTQSALQQQCTGSVDISLASYNAEGPTWETSGTQSFVDFATVHLTTTSKTSASQVLTVKLPGVPGGPCFGQIDLYPGSTKYDGTNGHGIPNYHNGVNTPKGVFAAWNGADAGGCTVVTPPPPPVTTTTPPPATTTPPTTAPTTHPSTPVSSTTPPPPPRTSTTTSTPTTPPTTTATPGTPTLAETGSNAGELSLVALAFFGAGGTAMFASRKAKAAEARKH</sequence>
<dbReference type="eggNOG" id="COG3170">
    <property type="taxonomic scope" value="Bacteria"/>
</dbReference>
<evidence type="ECO:0008006" key="5">
    <source>
        <dbReference type="Google" id="ProtNLM"/>
    </source>
</evidence>
<organism evidence="3 4">
    <name type="scientific">Catenulispora acidiphila (strain DSM 44928 / JCM 14897 / NBRC 102108 / NRRL B-24433 / ID139908)</name>
    <dbReference type="NCBI Taxonomy" id="479433"/>
    <lineage>
        <taxon>Bacteria</taxon>
        <taxon>Bacillati</taxon>
        <taxon>Actinomycetota</taxon>
        <taxon>Actinomycetes</taxon>
        <taxon>Catenulisporales</taxon>
        <taxon>Catenulisporaceae</taxon>
        <taxon>Catenulispora</taxon>
    </lineage>
</organism>
<feature type="compositionally biased region" description="Low complexity" evidence="1">
    <location>
        <begin position="218"/>
        <end position="235"/>
    </location>
</feature>
<dbReference type="KEGG" id="cai:Caci_5381"/>
<keyword evidence="4" id="KW-1185">Reference proteome</keyword>
<reference evidence="3 4" key="1">
    <citation type="journal article" date="2009" name="Stand. Genomic Sci.">
        <title>Complete genome sequence of Catenulispora acidiphila type strain (ID 139908).</title>
        <authorList>
            <person name="Copeland A."/>
            <person name="Lapidus A."/>
            <person name="Glavina Del Rio T."/>
            <person name="Nolan M."/>
            <person name="Lucas S."/>
            <person name="Chen F."/>
            <person name="Tice H."/>
            <person name="Cheng J.F."/>
            <person name="Bruce D."/>
            <person name="Goodwin L."/>
            <person name="Pitluck S."/>
            <person name="Mikhailova N."/>
            <person name="Pati A."/>
            <person name="Ivanova N."/>
            <person name="Mavromatis K."/>
            <person name="Chen A."/>
            <person name="Palaniappan K."/>
            <person name="Chain P."/>
            <person name="Land M."/>
            <person name="Hauser L."/>
            <person name="Chang Y.J."/>
            <person name="Jeffries C.D."/>
            <person name="Chertkov O."/>
            <person name="Brettin T."/>
            <person name="Detter J.C."/>
            <person name="Han C."/>
            <person name="Ali Z."/>
            <person name="Tindall B.J."/>
            <person name="Goker M."/>
            <person name="Bristow J."/>
            <person name="Eisen J.A."/>
            <person name="Markowitz V."/>
            <person name="Hugenholtz P."/>
            <person name="Kyrpides N.C."/>
            <person name="Klenk H.P."/>
        </authorList>
    </citation>
    <scope>NUCLEOTIDE SEQUENCE [LARGE SCALE GENOMIC DNA]</scope>
    <source>
        <strain evidence="4">DSM 44928 / JCM 14897 / NBRC 102108 / NRRL B-24433 / ID139908</strain>
    </source>
</reference>
<name>C7Q994_CATAD</name>
<accession>C7Q994</accession>
<dbReference type="RefSeq" id="WP_015793969.1">
    <property type="nucleotide sequence ID" value="NC_013131.1"/>
</dbReference>
<dbReference type="Proteomes" id="UP000000851">
    <property type="component" value="Chromosome"/>
</dbReference>
<protein>
    <recommendedName>
        <fullName evidence="5">LPXTG-motif cell wall anchor domain protein</fullName>
    </recommendedName>
</protein>
<feature type="chain" id="PRO_5039185059" description="LPXTG-motif cell wall anchor domain protein" evidence="2">
    <location>
        <begin position="31"/>
        <end position="304"/>
    </location>
</feature>
<feature type="signal peptide" evidence="2">
    <location>
        <begin position="1"/>
        <end position="30"/>
    </location>
</feature>
<proteinExistence type="predicted"/>
<evidence type="ECO:0000256" key="2">
    <source>
        <dbReference type="SAM" id="SignalP"/>
    </source>
</evidence>
<dbReference type="EMBL" id="CP001700">
    <property type="protein sequence ID" value="ACU74240.1"/>
    <property type="molecule type" value="Genomic_DNA"/>
</dbReference>
<dbReference type="InParanoid" id="C7Q994"/>
<dbReference type="STRING" id="479433.Caci_5381"/>
<keyword evidence="2" id="KW-0732">Signal</keyword>
<evidence type="ECO:0000313" key="3">
    <source>
        <dbReference type="EMBL" id="ACU74240.1"/>
    </source>
</evidence>
<feature type="region of interest" description="Disordered" evidence="1">
    <location>
        <begin position="197"/>
        <end position="269"/>
    </location>
</feature>
<feature type="compositionally biased region" description="Pro residues" evidence="1">
    <location>
        <begin position="201"/>
        <end position="217"/>
    </location>
</feature>
<evidence type="ECO:0000256" key="1">
    <source>
        <dbReference type="SAM" id="MobiDB-lite"/>
    </source>
</evidence>
<evidence type="ECO:0000313" key="4">
    <source>
        <dbReference type="Proteomes" id="UP000000851"/>
    </source>
</evidence>
<gene>
    <name evidence="3" type="ordered locus">Caci_5381</name>
</gene>